<evidence type="ECO:0000313" key="2">
    <source>
        <dbReference type="EMBL" id="PPV02847.1"/>
    </source>
</evidence>
<gene>
    <name evidence="2" type="ORF">XbrCFBP1976_21700</name>
</gene>
<proteinExistence type="predicted"/>
<comment type="caution">
    <text evidence="2">The sequence shown here is derived from an EMBL/GenBank/DDBJ whole genome shotgun (WGS) entry which is preliminary data.</text>
</comment>
<sequence>MATNESGADVSTSDGDSVSESEERVATRYVDAQGHTTFAWNLTSSKLTDPVKLYLPSHRVVPIVFVPGIMGSNLKASRDISRPVRGGGTSKDQDRLAKKGQRIWNIDSMTSLVTAD</sequence>
<protein>
    <submittedName>
        <fullName evidence="2">Uncharacterized protein</fullName>
    </submittedName>
</protein>
<feature type="compositionally biased region" description="Polar residues" evidence="1">
    <location>
        <begin position="1"/>
        <end position="18"/>
    </location>
</feature>
<feature type="region of interest" description="Disordered" evidence="1">
    <location>
        <begin position="1"/>
        <end position="25"/>
    </location>
</feature>
<name>A0ABX5BJ65_9XANT</name>
<evidence type="ECO:0000256" key="1">
    <source>
        <dbReference type="SAM" id="MobiDB-lite"/>
    </source>
</evidence>
<accession>A0ABX5BJ65</accession>
<organism evidence="2 3">
    <name type="scientific">Xanthomonas bromi</name>
    <dbReference type="NCBI Taxonomy" id="56449"/>
    <lineage>
        <taxon>Bacteria</taxon>
        <taxon>Pseudomonadati</taxon>
        <taxon>Pseudomonadota</taxon>
        <taxon>Gammaproteobacteria</taxon>
        <taxon>Lysobacterales</taxon>
        <taxon>Lysobacteraceae</taxon>
        <taxon>Xanthomonas</taxon>
    </lineage>
</organism>
<evidence type="ECO:0000313" key="3">
    <source>
        <dbReference type="Proteomes" id="UP000239710"/>
    </source>
</evidence>
<reference evidence="2 3" key="1">
    <citation type="submission" date="2016-08" db="EMBL/GenBank/DDBJ databases">
        <title>Evolution of the type three secretion system and type three effector repertoires in Xanthomonas.</title>
        <authorList>
            <person name="Merda D."/>
            <person name="Briand M."/>
            <person name="Bosis E."/>
            <person name="Rousseau C."/>
            <person name="Portier P."/>
            <person name="Jacques M.-A."/>
            <person name="Fischer-Le Saux M."/>
        </authorList>
    </citation>
    <scope>NUCLEOTIDE SEQUENCE [LARGE SCALE GENOMIC DNA]</scope>
    <source>
        <strain evidence="2 3">CFBP1976</strain>
    </source>
</reference>
<feature type="region of interest" description="Disordered" evidence="1">
    <location>
        <begin position="76"/>
        <end position="97"/>
    </location>
</feature>
<feature type="non-terminal residue" evidence="2">
    <location>
        <position position="116"/>
    </location>
</feature>
<dbReference type="EMBL" id="MDCE01000121">
    <property type="protein sequence ID" value="PPV02847.1"/>
    <property type="molecule type" value="Genomic_DNA"/>
</dbReference>
<keyword evidence="3" id="KW-1185">Reference proteome</keyword>
<dbReference type="Proteomes" id="UP000239710">
    <property type="component" value="Unassembled WGS sequence"/>
</dbReference>